<gene>
    <name evidence="1" type="ORF">NCTC8139_02372</name>
</gene>
<name>A0ABD7V3U6_9ACTN</name>
<comment type="caution">
    <text evidence="1">The sequence shown here is derived from an EMBL/GenBank/DDBJ whole genome shotgun (WGS) entry which is preliminary data.</text>
</comment>
<protein>
    <submittedName>
        <fullName evidence="1">Uncharacterized protein</fullName>
    </submittedName>
</protein>
<sequence length="167" mass="18631">MDDDYDTNEIVGGPWEDTCGNKVPLRRGYWNGKRGRGWDKIYHYHKMTNMDVVQETIESNCGEHDQNDTRGRTLIYRQDFYRQECSYLTPGTLICEKKPPPVTYRAVVQMSDTLPNGDKIPGGASGVTTAYCEGYVECPGWMSSPKQIDKVSGIPLNGNDGGDAPVA</sequence>
<reference evidence="1 2" key="1">
    <citation type="submission" date="2019-02" db="EMBL/GenBank/DDBJ databases">
        <authorList>
            <consortium name="Pathogen Informatics"/>
        </authorList>
    </citation>
    <scope>NUCLEOTIDE SEQUENCE [LARGE SCALE GENOMIC DNA]</scope>
    <source>
        <strain evidence="1 2">3012STDY6756503</strain>
    </source>
</reference>
<dbReference type="AlphaFoldDB" id="A0ABD7V3U6"/>
<organism evidence="1 2">
    <name type="scientific">Gordonia paraffinivorans</name>
    <dbReference type="NCBI Taxonomy" id="175628"/>
    <lineage>
        <taxon>Bacteria</taxon>
        <taxon>Bacillati</taxon>
        <taxon>Actinomycetota</taxon>
        <taxon>Actinomycetes</taxon>
        <taxon>Mycobacteriales</taxon>
        <taxon>Gordoniaceae</taxon>
        <taxon>Gordonia</taxon>
    </lineage>
</organism>
<dbReference type="EMBL" id="CAACYD010000006">
    <property type="protein sequence ID" value="VFA88816.1"/>
    <property type="molecule type" value="Genomic_DNA"/>
</dbReference>
<accession>A0ABD7V3U6</accession>
<dbReference type="Proteomes" id="UP000360750">
    <property type="component" value="Unassembled WGS sequence"/>
</dbReference>
<proteinExistence type="predicted"/>
<evidence type="ECO:0000313" key="1">
    <source>
        <dbReference type="EMBL" id="VFA88816.1"/>
    </source>
</evidence>
<evidence type="ECO:0000313" key="2">
    <source>
        <dbReference type="Proteomes" id="UP000360750"/>
    </source>
</evidence>